<keyword evidence="14" id="KW-0675">Receptor</keyword>
<evidence type="ECO:0000256" key="6">
    <source>
        <dbReference type="ARBA" id="ARBA00022729"/>
    </source>
</evidence>
<evidence type="ECO:0000256" key="8">
    <source>
        <dbReference type="ARBA" id="ARBA00022777"/>
    </source>
</evidence>
<keyword evidence="10" id="KW-1133">Transmembrane helix</keyword>
<dbReference type="EC" id="2.7.10.1" evidence="2"/>
<evidence type="ECO:0000256" key="15">
    <source>
        <dbReference type="ARBA" id="ARBA00023180"/>
    </source>
</evidence>
<reference evidence="19 20" key="1">
    <citation type="submission" date="2021-07" db="EMBL/GenBank/DDBJ databases">
        <title>Hymenobacter profundi sp. nov., isolated from deep-sea water.</title>
        <authorList>
            <person name="Kim M.K."/>
        </authorList>
    </citation>
    <scope>NUCLEOTIDE SEQUENCE [LARGE SCALE GENOMIC DNA]</scope>
    <source>
        <strain evidence="19 20">M2</strain>
    </source>
</reference>
<feature type="chain" id="PRO_5045128983" description="receptor protein-tyrosine kinase" evidence="17">
    <location>
        <begin position="24"/>
        <end position="619"/>
    </location>
</feature>
<dbReference type="Proteomes" id="UP000826188">
    <property type="component" value="Unassembled WGS sequence"/>
</dbReference>
<name>A0ABS6WUY4_9BACT</name>
<evidence type="ECO:0000313" key="19">
    <source>
        <dbReference type="EMBL" id="MBW3127398.1"/>
    </source>
</evidence>
<comment type="subcellular location">
    <subcellularLocation>
        <location evidence="1">Cell membrane</location>
        <topology evidence="1">Single-pass type I membrane protein</topology>
    </subcellularLocation>
</comment>
<evidence type="ECO:0000256" key="3">
    <source>
        <dbReference type="ARBA" id="ARBA00022475"/>
    </source>
</evidence>
<keyword evidence="13" id="KW-1015">Disulfide bond</keyword>
<dbReference type="Pfam" id="PF13884">
    <property type="entry name" value="Peptidase_S74"/>
    <property type="match status" value="1"/>
</dbReference>
<protein>
    <recommendedName>
        <fullName evidence="2">receptor protein-tyrosine kinase</fullName>
        <ecNumber evidence="2">2.7.10.1</ecNumber>
    </recommendedName>
</protein>
<keyword evidence="11" id="KW-0472">Membrane</keyword>
<evidence type="ECO:0000256" key="7">
    <source>
        <dbReference type="ARBA" id="ARBA00022741"/>
    </source>
</evidence>
<organism evidence="19 20">
    <name type="scientific">Hymenobacter profundi</name>
    <dbReference type="NCBI Taxonomy" id="1982110"/>
    <lineage>
        <taxon>Bacteria</taxon>
        <taxon>Pseudomonadati</taxon>
        <taxon>Bacteroidota</taxon>
        <taxon>Cytophagia</taxon>
        <taxon>Cytophagales</taxon>
        <taxon>Hymenobacteraceae</taxon>
        <taxon>Hymenobacter</taxon>
    </lineage>
</organism>
<gene>
    <name evidence="19" type="ORF">KYK14_02445</name>
</gene>
<feature type="domain" description="Peptidase S74" evidence="18">
    <location>
        <begin position="483"/>
        <end position="578"/>
    </location>
</feature>
<keyword evidence="20" id="KW-1185">Reference proteome</keyword>
<comment type="caution">
    <text evidence="19">The sequence shown here is derived from an EMBL/GenBank/DDBJ whole genome shotgun (WGS) entry which is preliminary data.</text>
</comment>
<dbReference type="InterPro" id="IPR055163">
    <property type="entry name" value="ALK/LTK-like_GRD"/>
</dbReference>
<evidence type="ECO:0000256" key="10">
    <source>
        <dbReference type="ARBA" id="ARBA00022989"/>
    </source>
</evidence>
<feature type="coiled-coil region" evidence="16">
    <location>
        <begin position="557"/>
        <end position="591"/>
    </location>
</feature>
<dbReference type="PROSITE" id="PS51688">
    <property type="entry name" value="ICA"/>
    <property type="match status" value="1"/>
</dbReference>
<evidence type="ECO:0000256" key="16">
    <source>
        <dbReference type="SAM" id="Coils"/>
    </source>
</evidence>
<evidence type="ECO:0000259" key="18">
    <source>
        <dbReference type="PROSITE" id="PS51688"/>
    </source>
</evidence>
<keyword evidence="3" id="KW-1003">Cell membrane</keyword>
<sequence>MKHTLLQACLLLLLSLLAGPTLGQTGGSVGIGTTTPAASAALDLTSTSKGFLPPRMTVEQRNAIASPAAGLSIFNTTSGQLNYYDGKQWRESVAVAADNTNVPTGGTYTYTVPAGVTSLRVELAGASGGSSVGNGGRGGLVQAQLSVKPGQVLYAVVGRSGVQGPIKQGGGGIILRTTDNEGSGGFNGGASTMSGVAGGGGGASDLRVGGTALANRVLVAGGGGGGGYYLNSTGGEAGGSGGNQTGATGLYHGALTGGKGGSQTAGGKGATNDNPYWVGNDGVLGEGGIGGGGGGGGGYYGGGGGANYRTRYAYQEYGSGGGGGSSYAAASTSELGISNVTMTPGVQSGDGYVTITPLYASYPAPALDVRNFVNSPWRKQGTMVSTTVGSDLVGIGTSSPSAQLEVQLPASTAAASLKLEHRGSNLIVRPLNGGNSASIIENTAGNLLLEPSGQGNVGINQTNPTYRLDVGGSIYATGVIISSDQRFKTQIRPLTGALAGVQQLRGVRYRLNALGLARGGNAGEQVGFLAQELEKVYPELVSTDNRGYKSVNYSQLTAVLVEALKEQQRQLDQQQAQLTELRARLADQQADHAALLTLQAQLARLLGEAPPSAPAPAAR</sequence>
<evidence type="ECO:0000256" key="11">
    <source>
        <dbReference type="ARBA" id="ARBA00023136"/>
    </source>
</evidence>
<keyword evidence="12" id="KW-0829">Tyrosine-protein kinase</keyword>
<keyword evidence="5" id="KW-0812">Transmembrane</keyword>
<feature type="signal peptide" evidence="17">
    <location>
        <begin position="1"/>
        <end position="23"/>
    </location>
</feature>
<keyword evidence="4" id="KW-0808">Transferase</keyword>
<evidence type="ECO:0000256" key="9">
    <source>
        <dbReference type="ARBA" id="ARBA00022840"/>
    </source>
</evidence>
<dbReference type="Pfam" id="PF12810">
    <property type="entry name" value="ALK_LTK_GRD"/>
    <property type="match status" value="1"/>
</dbReference>
<evidence type="ECO:0000256" key="13">
    <source>
        <dbReference type="ARBA" id="ARBA00023157"/>
    </source>
</evidence>
<keyword evidence="8" id="KW-0418">Kinase</keyword>
<evidence type="ECO:0000256" key="2">
    <source>
        <dbReference type="ARBA" id="ARBA00011902"/>
    </source>
</evidence>
<keyword evidence="16" id="KW-0175">Coiled coil</keyword>
<proteinExistence type="predicted"/>
<accession>A0ABS6WUY4</accession>
<dbReference type="InterPro" id="IPR030392">
    <property type="entry name" value="S74_ICA"/>
</dbReference>
<keyword evidence="15" id="KW-0325">Glycoprotein</keyword>
<evidence type="ECO:0000256" key="1">
    <source>
        <dbReference type="ARBA" id="ARBA00004251"/>
    </source>
</evidence>
<dbReference type="EMBL" id="JAHWGL010000005">
    <property type="protein sequence ID" value="MBW3127398.1"/>
    <property type="molecule type" value="Genomic_DNA"/>
</dbReference>
<evidence type="ECO:0000256" key="17">
    <source>
        <dbReference type="SAM" id="SignalP"/>
    </source>
</evidence>
<evidence type="ECO:0000256" key="5">
    <source>
        <dbReference type="ARBA" id="ARBA00022692"/>
    </source>
</evidence>
<evidence type="ECO:0000256" key="12">
    <source>
        <dbReference type="ARBA" id="ARBA00023137"/>
    </source>
</evidence>
<keyword evidence="6 17" id="KW-0732">Signal</keyword>
<evidence type="ECO:0000313" key="20">
    <source>
        <dbReference type="Proteomes" id="UP000826188"/>
    </source>
</evidence>
<keyword evidence="7" id="KW-0547">Nucleotide-binding</keyword>
<keyword evidence="9" id="KW-0067">ATP-binding</keyword>
<dbReference type="RefSeq" id="WP_219156653.1">
    <property type="nucleotide sequence ID" value="NZ_JAHWGL010000005.1"/>
</dbReference>
<evidence type="ECO:0000256" key="4">
    <source>
        <dbReference type="ARBA" id="ARBA00022679"/>
    </source>
</evidence>
<evidence type="ECO:0000256" key="14">
    <source>
        <dbReference type="ARBA" id="ARBA00023170"/>
    </source>
</evidence>